<name>A0A9P0GGP6_9CUCU</name>
<evidence type="ECO:0000313" key="2">
    <source>
        <dbReference type="EMBL" id="CAH1112999.1"/>
    </source>
</evidence>
<gene>
    <name evidence="2" type="ORF">PSYICH_LOCUS13029</name>
</gene>
<protein>
    <submittedName>
        <fullName evidence="2">Uncharacterized protein</fullName>
    </submittedName>
</protein>
<evidence type="ECO:0000313" key="3">
    <source>
        <dbReference type="Proteomes" id="UP001153636"/>
    </source>
</evidence>
<evidence type="ECO:0000256" key="1">
    <source>
        <dbReference type="SAM" id="MobiDB-lite"/>
    </source>
</evidence>
<feature type="region of interest" description="Disordered" evidence="1">
    <location>
        <begin position="68"/>
        <end position="92"/>
    </location>
</feature>
<accession>A0A9P0GGP6</accession>
<sequence>MGWYVSNENYLNVQKDKKEKRNHNIDFNNTLYNIKQADSEKCSNCCSLPVYELISLLIEYSEQRNVNTYKEPPVDHGADTEEDSDKSDDKHYGDKNHLCRGILKQNCEIIQGENNFDGIQESLPEQLFAQPQFNDLYNASTSQWRPKMKKKKKIHRWTDNNIKEIMVSENVSVEDITTELMEEEAFREYIIKYKAECEYVIQNMEG</sequence>
<keyword evidence="3" id="KW-1185">Reference proteome</keyword>
<dbReference type="Proteomes" id="UP001153636">
    <property type="component" value="Chromosome 7"/>
</dbReference>
<reference evidence="2" key="1">
    <citation type="submission" date="2022-01" db="EMBL/GenBank/DDBJ databases">
        <authorList>
            <person name="King R."/>
        </authorList>
    </citation>
    <scope>NUCLEOTIDE SEQUENCE</scope>
</reference>
<proteinExistence type="predicted"/>
<dbReference type="EMBL" id="OV651819">
    <property type="protein sequence ID" value="CAH1112999.1"/>
    <property type="molecule type" value="Genomic_DNA"/>
</dbReference>
<organism evidence="2 3">
    <name type="scientific">Psylliodes chrysocephalus</name>
    <dbReference type="NCBI Taxonomy" id="3402493"/>
    <lineage>
        <taxon>Eukaryota</taxon>
        <taxon>Metazoa</taxon>
        <taxon>Ecdysozoa</taxon>
        <taxon>Arthropoda</taxon>
        <taxon>Hexapoda</taxon>
        <taxon>Insecta</taxon>
        <taxon>Pterygota</taxon>
        <taxon>Neoptera</taxon>
        <taxon>Endopterygota</taxon>
        <taxon>Coleoptera</taxon>
        <taxon>Polyphaga</taxon>
        <taxon>Cucujiformia</taxon>
        <taxon>Chrysomeloidea</taxon>
        <taxon>Chrysomelidae</taxon>
        <taxon>Galerucinae</taxon>
        <taxon>Alticini</taxon>
        <taxon>Psylliodes</taxon>
    </lineage>
</organism>
<dbReference type="AlphaFoldDB" id="A0A9P0GGP6"/>